<reference evidence="3" key="1">
    <citation type="submission" date="2025-08" db="UniProtKB">
        <authorList>
            <consortium name="RefSeq"/>
        </authorList>
    </citation>
    <scope>IDENTIFICATION</scope>
    <source>
        <tissue evidence="3">Whole insect</tissue>
    </source>
</reference>
<organism evidence="3">
    <name type="scientific">Diabrotica virgifera virgifera</name>
    <name type="common">western corn rootworm</name>
    <dbReference type="NCBI Taxonomy" id="50390"/>
    <lineage>
        <taxon>Eukaryota</taxon>
        <taxon>Metazoa</taxon>
        <taxon>Ecdysozoa</taxon>
        <taxon>Arthropoda</taxon>
        <taxon>Hexapoda</taxon>
        <taxon>Insecta</taxon>
        <taxon>Pterygota</taxon>
        <taxon>Neoptera</taxon>
        <taxon>Endopterygota</taxon>
        <taxon>Coleoptera</taxon>
        <taxon>Polyphaga</taxon>
        <taxon>Cucujiformia</taxon>
        <taxon>Chrysomeloidea</taxon>
        <taxon>Chrysomelidae</taxon>
        <taxon>Galerucinae</taxon>
        <taxon>Diabroticina</taxon>
        <taxon>Diabroticites</taxon>
        <taxon>Diabrotica</taxon>
    </lineage>
</organism>
<proteinExistence type="predicted"/>
<dbReference type="RefSeq" id="XP_028128871.1">
    <property type="nucleotide sequence ID" value="XM_028273070.1"/>
</dbReference>
<sequence length="299" mass="34911">MHRYLHLCVFLSFVNGVLLLCDDSEFVRIHNRINTEKENIGNELLDHYDVLDELKELVKILRKHINEAEDKLKELETNNNNAINKIIGLNSTEETLFEELKIIKDYLDKLNTPDISITGVQNNTDSVENILKELNILEKDVDNLVEKYDLTNVTRKIMNIPHSVAEDLSILEKVISEDDNSECMKGMEEDLKSLFKELATLLDFQHILQDIEELKEISYNVSITAAEEVEFVHDLLLEEEQAKVLKKLAKTYQDYEEEYNYIMKELESENCVDVEQCITQTEKDITEYTGRTFHYKKNS</sequence>
<name>A0A6P7F0R3_DIAVI</name>
<feature type="chain" id="PRO_5027862740" evidence="2">
    <location>
        <begin position="17"/>
        <end position="299"/>
    </location>
</feature>
<accession>A0A6P7F0R3</accession>
<keyword evidence="2" id="KW-0732">Signal</keyword>
<dbReference type="OrthoDB" id="6719688at2759"/>
<keyword evidence="1" id="KW-0175">Coiled coil</keyword>
<evidence type="ECO:0000313" key="3">
    <source>
        <dbReference type="RefSeq" id="XP_028128871.1"/>
    </source>
</evidence>
<feature type="coiled-coil region" evidence="1">
    <location>
        <begin position="51"/>
        <end position="92"/>
    </location>
</feature>
<gene>
    <name evidence="3" type="primary">LOC114325124</name>
</gene>
<evidence type="ECO:0000256" key="2">
    <source>
        <dbReference type="SAM" id="SignalP"/>
    </source>
</evidence>
<evidence type="ECO:0000256" key="1">
    <source>
        <dbReference type="SAM" id="Coils"/>
    </source>
</evidence>
<feature type="coiled-coil region" evidence="1">
    <location>
        <begin position="120"/>
        <end position="147"/>
    </location>
</feature>
<feature type="coiled-coil region" evidence="1">
    <location>
        <begin position="238"/>
        <end position="265"/>
    </location>
</feature>
<protein>
    <submittedName>
        <fullName evidence="3">Uncharacterized protein LOC114325124 isoform X2</fullName>
    </submittedName>
</protein>
<dbReference type="AlphaFoldDB" id="A0A6P7F0R3"/>
<feature type="signal peptide" evidence="2">
    <location>
        <begin position="1"/>
        <end position="16"/>
    </location>
</feature>